<dbReference type="AlphaFoldDB" id="A0AAD4BQ31"/>
<gene>
    <name evidence="1" type="ORF">L210DRAFT_392724</name>
</gene>
<comment type="caution">
    <text evidence="1">The sequence shown here is derived from an EMBL/GenBank/DDBJ whole genome shotgun (WGS) entry which is preliminary data.</text>
</comment>
<evidence type="ECO:0000313" key="2">
    <source>
        <dbReference type="Proteomes" id="UP001194468"/>
    </source>
</evidence>
<dbReference type="EMBL" id="WHUW01000021">
    <property type="protein sequence ID" value="KAF8436590.1"/>
    <property type="molecule type" value="Genomic_DNA"/>
</dbReference>
<keyword evidence="2" id="KW-1185">Reference proteome</keyword>
<evidence type="ECO:0000313" key="1">
    <source>
        <dbReference type="EMBL" id="KAF8436590.1"/>
    </source>
</evidence>
<protein>
    <submittedName>
        <fullName evidence="1">Uncharacterized protein</fullName>
    </submittedName>
</protein>
<reference evidence="1" key="2">
    <citation type="journal article" date="2020" name="Nat. Commun.">
        <title>Large-scale genome sequencing of mycorrhizal fungi provides insights into the early evolution of symbiotic traits.</title>
        <authorList>
            <person name="Miyauchi S."/>
            <person name="Kiss E."/>
            <person name="Kuo A."/>
            <person name="Drula E."/>
            <person name="Kohler A."/>
            <person name="Sanchez-Garcia M."/>
            <person name="Morin E."/>
            <person name="Andreopoulos B."/>
            <person name="Barry K.W."/>
            <person name="Bonito G."/>
            <person name="Buee M."/>
            <person name="Carver A."/>
            <person name="Chen C."/>
            <person name="Cichocki N."/>
            <person name="Clum A."/>
            <person name="Culley D."/>
            <person name="Crous P.W."/>
            <person name="Fauchery L."/>
            <person name="Girlanda M."/>
            <person name="Hayes R.D."/>
            <person name="Keri Z."/>
            <person name="LaButti K."/>
            <person name="Lipzen A."/>
            <person name="Lombard V."/>
            <person name="Magnuson J."/>
            <person name="Maillard F."/>
            <person name="Murat C."/>
            <person name="Nolan M."/>
            <person name="Ohm R.A."/>
            <person name="Pangilinan J."/>
            <person name="Pereira M.F."/>
            <person name="Perotto S."/>
            <person name="Peter M."/>
            <person name="Pfister S."/>
            <person name="Riley R."/>
            <person name="Sitrit Y."/>
            <person name="Stielow J.B."/>
            <person name="Szollosi G."/>
            <person name="Zifcakova L."/>
            <person name="Stursova M."/>
            <person name="Spatafora J.W."/>
            <person name="Tedersoo L."/>
            <person name="Vaario L.M."/>
            <person name="Yamada A."/>
            <person name="Yan M."/>
            <person name="Wang P."/>
            <person name="Xu J."/>
            <person name="Bruns T."/>
            <person name="Baldrian P."/>
            <person name="Vilgalys R."/>
            <person name="Dunand C."/>
            <person name="Henrissat B."/>
            <person name="Grigoriev I.V."/>
            <person name="Hibbett D."/>
            <person name="Nagy L.G."/>
            <person name="Martin F.M."/>
        </authorList>
    </citation>
    <scope>NUCLEOTIDE SEQUENCE</scope>
    <source>
        <strain evidence="1">BED1</strain>
    </source>
</reference>
<organism evidence="1 2">
    <name type="scientific">Boletus edulis BED1</name>
    <dbReference type="NCBI Taxonomy" id="1328754"/>
    <lineage>
        <taxon>Eukaryota</taxon>
        <taxon>Fungi</taxon>
        <taxon>Dikarya</taxon>
        <taxon>Basidiomycota</taxon>
        <taxon>Agaricomycotina</taxon>
        <taxon>Agaricomycetes</taxon>
        <taxon>Agaricomycetidae</taxon>
        <taxon>Boletales</taxon>
        <taxon>Boletineae</taxon>
        <taxon>Boletaceae</taxon>
        <taxon>Boletoideae</taxon>
        <taxon>Boletus</taxon>
    </lineage>
</organism>
<sequence length="169" mass="18199">MPRTTQESLPVQCLNALIELGSASCGVPYSILPTLLISVPPTPSTDPQTHSPHPALTAIVSPDPANEFALVHSRGQPCMFPPHSYDDTAAFVGVHTAKSRKIPVCTVLYASGLKHVPLALLYHCEADALLLGHAGWQRRPAGPPGRDVGEARCITVHDRQRDQIDSWDS</sequence>
<accession>A0AAD4BQ31</accession>
<reference evidence="1" key="1">
    <citation type="submission" date="2019-10" db="EMBL/GenBank/DDBJ databases">
        <authorList>
            <consortium name="DOE Joint Genome Institute"/>
            <person name="Kuo A."/>
            <person name="Miyauchi S."/>
            <person name="Kiss E."/>
            <person name="Drula E."/>
            <person name="Kohler A."/>
            <person name="Sanchez-Garcia M."/>
            <person name="Andreopoulos B."/>
            <person name="Barry K.W."/>
            <person name="Bonito G."/>
            <person name="Buee M."/>
            <person name="Carver A."/>
            <person name="Chen C."/>
            <person name="Cichocki N."/>
            <person name="Clum A."/>
            <person name="Culley D."/>
            <person name="Crous P.W."/>
            <person name="Fauchery L."/>
            <person name="Girlanda M."/>
            <person name="Hayes R."/>
            <person name="Keri Z."/>
            <person name="LaButti K."/>
            <person name="Lipzen A."/>
            <person name="Lombard V."/>
            <person name="Magnuson J."/>
            <person name="Maillard F."/>
            <person name="Morin E."/>
            <person name="Murat C."/>
            <person name="Nolan M."/>
            <person name="Ohm R."/>
            <person name="Pangilinan J."/>
            <person name="Pereira M."/>
            <person name="Perotto S."/>
            <person name="Peter M."/>
            <person name="Riley R."/>
            <person name="Sitrit Y."/>
            <person name="Stielow B."/>
            <person name="Szollosi G."/>
            <person name="Zifcakova L."/>
            <person name="Stursova M."/>
            <person name="Spatafora J.W."/>
            <person name="Tedersoo L."/>
            <person name="Vaario L.-M."/>
            <person name="Yamada A."/>
            <person name="Yan M."/>
            <person name="Wang P."/>
            <person name="Xu J."/>
            <person name="Bruns T."/>
            <person name="Baldrian P."/>
            <person name="Vilgalys R."/>
            <person name="Henrissat B."/>
            <person name="Grigoriev I.V."/>
            <person name="Hibbett D."/>
            <person name="Nagy L.G."/>
            <person name="Martin F.M."/>
        </authorList>
    </citation>
    <scope>NUCLEOTIDE SEQUENCE</scope>
    <source>
        <strain evidence="1">BED1</strain>
    </source>
</reference>
<dbReference type="Proteomes" id="UP001194468">
    <property type="component" value="Unassembled WGS sequence"/>
</dbReference>
<name>A0AAD4BQ31_BOLED</name>
<proteinExistence type="predicted"/>